<evidence type="ECO:0000313" key="2">
    <source>
        <dbReference type="EMBL" id="GBN67850.1"/>
    </source>
</evidence>
<sequence length="37" mass="3947">AGIVSKMAGSQTTLKGSDAEPTPPNIEQKRDGRGHRR</sequence>
<proteinExistence type="predicted"/>
<gene>
    <name evidence="2" type="ORF">AVEN_164633_1</name>
</gene>
<reference evidence="2 3" key="1">
    <citation type="journal article" date="2019" name="Sci. Rep.">
        <title>Orb-weaving spider Araneus ventricosus genome elucidates the spidroin gene catalogue.</title>
        <authorList>
            <person name="Kono N."/>
            <person name="Nakamura H."/>
            <person name="Ohtoshi R."/>
            <person name="Moran D.A.P."/>
            <person name="Shinohara A."/>
            <person name="Yoshida Y."/>
            <person name="Fujiwara M."/>
            <person name="Mori M."/>
            <person name="Tomita M."/>
            <person name="Arakawa K."/>
        </authorList>
    </citation>
    <scope>NUCLEOTIDE SEQUENCE [LARGE SCALE GENOMIC DNA]</scope>
</reference>
<keyword evidence="3" id="KW-1185">Reference proteome</keyword>
<feature type="region of interest" description="Disordered" evidence="1">
    <location>
        <begin position="1"/>
        <end position="37"/>
    </location>
</feature>
<accession>A0A4Y2QXD9</accession>
<comment type="caution">
    <text evidence="2">The sequence shown here is derived from an EMBL/GenBank/DDBJ whole genome shotgun (WGS) entry which is preliminary data.</text>
</comment>
<dbReference type="EMBL" id="BGPR01015061">
    <property type="protein sequence ID" value="GBN67850.1"/>
    <property type="molecule type" value="Genomic_DNA"/>
</dbReference>
<evidence type="ECO:0000256" key="1">
    <source>
        <dbReference type="SAM" id="MobiDB-lite"/>
    </source>
</evidence>
<dbReference type="Proteomes" id="UP000499080">
    <property type="component" value="Unassembled WGS sequence"/>
</dbReference>
<evidence type="ECO:0000313" key="3">
    <source>
        <dbReference type="Proteomes" id="UP000499080"/>
    </source>
</evidence>
<name>A0A4Y2QXD9_ARAVE</name>
<protein>
    <submittedName>
        <fullName evidence="2">Uncharacterized protein</fullName>
    </submittedName>
</protein>
<organism evidence="2 3">
    <name type="scientific">Araneus ventricosus</name>
    <name type="common">Orbweaver spider</name>
    <name type="synonym">Epeira ventricosa</name>
    <dbReference type="NCBI Taxonomy" id="182803"/>
    <lineage>
        <taxon>Eukaryota</taxon>
        <taxon>Metazoa</taxon>
        <taxon>Ecdysozoa</taxon>
        <taxon>Arthropoda</taxon>
        <taxon>Chelicerata</taxon>
        <taxon>Arachnida</taxon>
        <taxon>Araneae</taxon>
        <taxon>Araneomorphae</taxon>
        <taxon>Entelegynae</taxon>
        <taxon>Araneoidea</taxon>
        <taxon>Araneidae</taxon>
        <taxon>Araneus</taxon>
    </lineage>
</organism>
<dbReference type="AlphaFoldDB" id="A0A4Y2QXD9"/>
<feature type="non-terminal residue" evidence="2">
    <location>
        <position position="1"/>
    </location>
</feature>